<name>A0A1Q9EFY6_SYMMI</name>
<comment type="caution">
    <text evidence="2">The sequence shown here is derived from an EMBL/GenBank/DDBJ whole genome shotgun (WGS) entry which is preliminary data.</text>
</comment>
<proteinExistence type="predicted"/>
<reference evidence="2 3" key="1">
    <citation type="submission" date="2016-02" db="EMBL/GenBank/DDBJ databases">
        <title>Genome analysis of coral dinoflagellate symbionts highlights evolutionary adaptations to a symbiotic lifestyle.</title>
        <authorList>
            <person name="Aranda M."/>
            <person name="Li Y."/>
            <person name="Liew Y.J."/>
            <person name="Baumgarten S."/>
            <person name="Simakov O."/>
            <person name="Wilson M."/>
            <person name="Piel J."/>
            <person name="Ashoor H."/>
            <person name="Bougouffa S."/>
            <person name="Bajic V.B."/>
            <person name="Ryu T."/>
            <person name="Ravasi T."/>
            <person name="Bayer T."/>
            <person name="Micklem G."/>
            <person name="Kim H."/>
            <person name="Bhak J."/>
            <person name="Lajeunesse T.C."/>
            <person name="Voolstra C.R."/>
        </authorList>
    </citation>
    <scope>NUCLEOTIDE SEQUENCE [LARGE SCALE GENOMIC DNA]</scope>
    <source>
        <strain evidence="2 3">CCMP2467</strain>
    </source>
</reference>
<sequence length="205" mass="23075">MLNFSESSFMPDRYTHPASEVEQTLRFKVVVDGAGLFVLREEAPHPLPGISRAEASYLLNQEGLHTGFVLDFKPAAKLLAHTERQLREVVEGTTSGATIFQVFDSSPRGSGLLFQDDGVLRAWSLSLLGWHQLQEMVERRCKYQRKPEQQEQKRKKLKNSKKDKDERGTTLQHMPSEAKAGYGLAQGPLDIQKSLKDFKGPTGHL</sequence>
<dbReference type="AlphaFoldDB" id="A0A1Q9EFY6"/>
<dbReference type="EMBL" id="LSRX01000162">
    <property type="protein sequence ID" value="OLQ06356.1"/>
    <property type="molecule type" value="Genomic_DNA"/>
</dbReference>
<dbReference type="Proteomes" id="UP000186817">
    <property type="component" value="Unassembled WGS sequence"/>
</dbReference>
<evidence type="ECO:0000256" key="1">
    <source>
        <dbReference type="SAM" id="MobiDB-lite"/>
    </source>
</evidence>
<accession>A0A1Q9EFY6</accession>
<evidence type="ECO:0000313" key="3">
    <source>
        <dbReference type="Proteomes" id="UP000186817"/>
    </source>
</evidence>
<keyword evidence="3" id="KW-1185">Reference proteome</keyword>
<feature type="region of interest" description="Disordered" evidence="1">
    <location>
        <begin position="143"/>
        <end position="185"/>
    </location>
</feature>
<feature type="compositionally biased region" description="Basic and acidic residues" evidence="1">
    <location>
        <begin position="143"/>
        <end position="152"/>
    </location>
</feature>
<gene>
    <name evidence="2" type="ORF">AK812_SmicGene10378</name>
</gene>
<organism evidence="2 3">
    <name type="scientific">Symbiodinium microadriaticum</name>
    <name type="common">Dinoflagellate</name>
    <name type="synonym">Zooxanthella microadriatica</name>
    <dbReference type="NCBI Taxonomy" id="2951"/>
    <lineage>
        <taxon>Eukaryota</taxon>
        <taxon>Sar</taxon>
        <taxon>Alveolata</taxon>
        <taxon>Dinophyceae</taxon>
        <taxon>Suessiales</taxon>
        <taxon>Symbiodiniaceae</taxon>
        <taxon>Symbiodinium</taxon>
    </lineage>
</organism>
<evidence type="ECO:0000313" key="2">
    <source>
        <dbReference type="EMBL" id="OLQ06356.1"/>
    </source>
</evidence>
<protein>
    <submittedName>
        <fullName evidence="2">Uncharacterized protein</fullName>
    </submittedName>
</protein>